<gene>
    <name evidence="3" type="ORF">A2890_02070</name>
</gene>
<sequence>MKKKILIVSILVIAAVGIALTLQWIKSGEDSGESFFANLPIIGCDQVVLVQGDSMAPAIKNGERVTLNKCVENKAEIEPGTIVLFDDRGSQRIGRIMEKGTDENGVYYQISQDGRPEQVFTARPDRIKAVKE</sequence>
<evidence type="ECO:0000313" key="4">
    <source>
        <dbReference type="Proteomes" id="UP000176967"/>
    </source>
</evidence>
<name>A0A1F4VRL0_UNCKA</name>
<dbReference type="Pfam" id="PF00717">
    <property type="entry name" value="Peptidase_S24"/>
    <property type="match status" value="1"/>
</dbReference>
<reference evidence="3 4" key="1">
    <citation type="journal article" date="2016" name="Nat. Commun.">
        <title>Thousands of microbial genomes shed light on interconnected biogeochemical processes in an aquifer system.</title>
        <authorList>
            <person name="Anantharaman K."/>
            <person name="Brown C.T."/>
            <person name="Hug L.A."/>
            <person name="Sharon I."/>
            <person name="Castelle C.J."/>
            <person name="Probst A.J."/>
            <person name="Thomas B.C."/>
            <person name="Singh A."/>
            <person name="Wilkins M.J."/>
            <person name="Karaoz U."/>
            <person name="Brodie E.L."/>
            <person name="Williams K.H."/>
            <person name="Hubbard S.S."/>
            <person name="Banfield J.F."/>
        </authorList>
    </citation>
    <scope>NUCLEOTIDE SEQUENCE [LARGE SCALE GENOMIC DNA]</scope>
</reference>
<dbReference type="InterPro" id="IPR036286">
    <property type="entry name" value="LexA/Signal_pep-like_sf"/>
</dbReference>
<evidence type="ECO:0000256" key="1">
    <source>
        <dbReference type="ARBA" id="ARBA00004308"/>
    </source>
</evidence>
<dbReference type="EMBL" id="MEVL01000037">
    <property type="protein sequence ID" value="OGC59670.1"/>
    <property type="molecule type" value="Genomic_DNA"/>
</dbReference>
<protein>
    <recommendedName>
        <fullName evidence="2">Peptidase S24/S26A/S26B/S26C domain-containing protein</fullName>
    </recommendedName>
</protein>
<organism evidence="3 4">
    <name type="scientific">candidate division WWE3 bacterium RIFCSPLOWO2_01_FULL_53_14</name>
    <dbReference type="NCBI Taxonomy" id="1802628"/>
    <lineage>
        <taxon>Bacteria</taxon>
        <taxon>Katanobacteria</taxon>
    </lineage>
</organism>
<feature type="domain" description="Peptidase S24/S26A/S26B/S26C" evidence="2">
    <location>
        <begin position="44"/>
        <end position="102"/>
    </location>
</feature>
<dbReference type="SUPFAM" id="SSF51306">
    <property type="entry name" value="LexA/Signal peptidase"/>
    <property type="match status" value="1"/>
</dbReference>
<dbReference type="GO" id="GO:0004252">
    <property type="term" value="F:serine-type endopeptidase activity"/>
    <property type="evidence" value="ECO:0007669"/>
    <property type="project" value="InterPro"/>
</dbReference>
<dbReference type="GO" id="GO:0006465">
    <property type="term" value="P:signal peptide processing"/>
    <property type="evidence" value="ECO:0007669"/>
    <property type="project" value="InterPro"/>
</dbReference>
<comment type="subcellular location">
    <subcellularLocation>
        <location evidence="1">Endomembrane system</location>
    </subcellularLocation>
</comment>
<dbReference type="AlphaFoldDB" id="A0A1F4VRL0"/>
<evidence type="ECO:0000313" key="3">
    <source>
        <dbReference type="EMBL" id="OGC59670.1"/>
    </source>
</evidence>
<dbReference type="Proteomes" id="UP000176967">
    <property type="component" value="Unassembled WGS sequence"/>
</dbReference>
<dbReference type="STRING" id="1802628.A2890_02070"/>
<dbReference type="InterPro" id="IPR019533">
    <property type="entry name" value="Peptidase_S26"/>
</dbReference>
<evidence type="ECO:0000259" key="2">
    <source>
        <dbReference type="Pfam" id="PF00717"/>
    </source>
</evidence>
<dbReference type="CDD" id="cd06530">
    <property type="entry name" value="S26_SPase_I"/>
    <property type="match status" value="1"/>
</dbReference>
<proteinExistence type="predicted"/>
<dbReference type="InterPro" id="IPR015927">
    <property type="entry name" value="Peptidase_S24_S26A/B/C"/>
</dbReference>
<accession>A0A1F4VRL0</accession>
<comment type="caution">
    <text evidence="3">The sequence shown here is derived from an EMBL/GenBank/DDBJ whole genome shotgun (WGS) entry which is preliminary data.</text>
</comment>